<comment type="cofactor">
    <cofactor evidence="1 3">
        <name>a divalent metal cation</name>
        <dbReference type="ChEBI" id="CHEBI:60240"/>
    </cofactor>
</comment>
<comment type="caution">
    <text evidence="4">The sequence shown here is derived from an EMBL/GenBank/DDBJ whole genome shotgun (WGS) entry which is preliminary data.</text>
</comment>
<evidence type="ECO:0000256" key="3">
    <source>
        <dbReference type="HAMAP-Rule" id="MF_00528"/>
    </source>
</evidence>
<feature type="active site" description="Proton acceptor" evidence="3">
    <location>
        <position position="68"/>
    </location>
</feature>
<evidence type="ECO:0000256" key="1">
    <source>
        <dbReference type="ARBA" id="ARBA00001968"/>
    </source>
</evidence>
<evidence type="ECO:0000313" key="4">
    <source>
        <dbReference type="EMBL" id="HIZ10065.1"/>
    </source>
</evidence>
<organism evidence="4 5">
    <name type="scientific">Candidatus Borkfalkia avicola</name>
    <dbReference type="NCBI Taxonomy" id="2838503"/>
    <lineage>
        <taxon>Bacteria</taxon>
        <taxon>Bacillati</taxon>
        <taxon>Bacillota</taxon>
        <taxon>Clostridia</taxon>
        <taxon>Christensenellales</taxon>
        <taxon>Christensenellaceae</taxon>
        <taxon>Candidatus Borkfalkia</taxon>
    </lineage>
</organism>
<comment type="catalytic activity">
    <reaction evidence="3">
        <text>dTTP + H2O = dTMP + diphosphate + H(+)</text>
        <dbReference type="Rhea" id="RHEA:28534"/>
        <dbReference type="ChEBI" id="CHEBI:15377"/>
        <dbReference type="ChEBI" id="CHEBI:15378"/>
        <dbReference type="ChEBI" id="CHEBI:33019"/>
        <dbReference type="ChEBI" id="CHEBI:37568"/>
        <dbReference type="ChEBI" id="CHEBI:63528"/>
        <dbReference type="EC" id="3.6.1.9"/>
    </reaction>
</comment>
<dbReference type="SUPFAM" id="SSF52972">
    <property type="entry name" value="ITPase-like"/>
    <property type="match status" value="1"/>
</dbReference>
<keyword evidence="3" id="KW-0963">Cytoplasm</keyword>
<feature type="site" description="Important for substrate specificity" evidence="3">
    <location>
        <position position="69"/>
    </location>
</feature>
<keyword evidence="3" id="KW-0546">Nucleotide metabolism</keyword>
<reference evidence="4" key="2">
    <citation type="submission" date="2021-04" db="EMBL/GenBank/DDBJ databases">
        <authorList>
            <person name="Gilroy R."/>
        </authorList>
    </citation>
    <scope>NUCLEOTIDE SEQUENCE</scope>
    <source>
        <strain evidence="4">CHK192-19661</strain>
    </source>
</reference>
<dbReference type="GO" id="GO:0009117">
    <property type="term" value="P:nucleotide metabolic process"/>
    <property type="evidence" value="ECO:0007669"/>
    <property type="project" value="UniProtKB-KW"/>
</dbReference>
<dbReference type="EMBL" id="DXCF01000032">
    <property type="protein sequence ID" value="HIZ10065.1"/>
    <property type="molecule type" value="Genomic_DNA"/>
</dbReference>
<dbReference type="NCBIfam" id="TIGR00172">
    <property type="entry name" value="maf"/>
    <property type="match status" value="1"/>
</dbReference>
<dbReference type="CDD" id="cd00555">
    <property type="entry name" value="Maf"/>
    <property type="match status" value="1"/>
</dbReference>
<comment type="similarity">
    <text evidence="3">Belongs to the Maf family. YhdE subfamily.</text>
</comment>
<comment type="function">
    <text evidence="3">Nucleoside triphosphate pyrophosphatase that hydrolyzes dTTP and UTP. May have a dual role in cell division arrest and in preventing the incorporation of modified nucleotides into cellular nucleic acids.</text>
</comment>
<keyword evidence="2 3" id="KW-0378">Hydrolase</keyword>
<dbReference type="HAMAP" id="MF_00528">
    <property type="entry name" value="Maf"/>
    <property type="match status" value="1"/>
</dbReference>
<evidence type="ECO:0000256" key="2">
    <source>
        <dbReference type="ARBA" id="ARBA00022801"/>
    </source>
</evidence>
<reference evidence="4" key="1">
    <citation type="journal article" date="2021" name="PeerJ">
        <title>Extensive microbial diversity within the chicken gut microbiome revealed by metagenomics and culture.</title>
        <authorList>
            <person name="Gilroy R."/>
            <person name="Ravi A."/>
            <person name="Getino M."/>
            <person name="Pursley I."/>
            <person name="Horton D.L."/>
            <person name="Alikhan N.F."/>
            <person name="Baker D."/>
            <person name="Gharbi K."/>
            <person name="Hall N."/>
            <person name="Watson M."/>
            <person name="Adriaenssens E.M."/>
            <person name="Foster-Nyarko E."/>
            <person name="Jarju S."/>
            <person name="Secka A."/>
            <person name="Antonio M."/>
            <person name="Oren A."/>
            <person name="Chaudhuri R.R."/>
            <person name="La Ragione R."/>
            <person name="Hildebrand F."/>
            <person name="Pallen M.J."/>
        </authorList>
    </citation>
    <scope>NUCLEOTIDE SEQUENCE</scope>
    <source>
        <strain evidence="4">CHK192-19661</strain>
    </source>
</reference>
<dbReference type="EC" id="3.6.1.9" evidence="3"/>
<dbReference type="Gene3D" id="3.90.950.10">
    <property type="match status" value="1"/>
</dbReference>
<evidence type="ECO:0000313" key="5">
    <source>
        <dbReference type="Proteomes" id="UP000824025"/>
    </source>
</evidence>
<comment type="caution">
    <text evidence="3">Lacks conserved residue(s) required for the propagation of feature annotation.</text>
</comment>
<dbReference type="PIRSF" id="PIRSF006305">
    <property type="entry name" value="Maf"/>
    <property type="match status" value="1"/>
</dbReference>
<feature type="site" description="Important for substrate specificity" evidence="3">
    <location>
        <position position="151"/>
    </location>
</feature>
<accession>A0A9D2D7W7</accession>
<dbReference type="GO" id="GO:0005737">
    <property type="term" value="C:cytoplasm"/>
    <property type="evidence" value="ECO:0007669"/>
    <property type="project" value="UniProtKB-SubCell"/>
</dbReference>
<dbReference type="InterPro" id="IPR029001">
    <property type="entry name" value="ITPase-like_fam"/>
</dbReference>
<dbReference type="AlphaFoldDB" id="A0A9D2D7W7"/>
<dbReference type="GO" id="GO:0047429">
    <property type="term" value="F:nucleoside triphosphate diphosphatase activity"/>
    <property type="evidence" value="ECO:0007669"/>
    <property type="project" value="UniProtKB-EC"/>
</dbReference>
<sequence length="186" mass="20085">MEVVLASASPRRSELLHTILPRFRVIPAAGEERADLSLPPEEIVKSLACAKAREVASAEKDALVIGADTIVYFEGKVLGKPKDEEDAARMLRALSGRGHEVYTGYCLLSAGKEICGAVCSRVLFRDLNEEYIRRYVAGGSPLDKAGSYGIQDEDGPVLSFEGSYTNIIGLPVEEIGARLAEFGVLQ</sequence>
<protein>
    <recommendedName>
        <fullName evidence="3">dTTP/UTP pyrophosphatase</fullName>
        <shortName evidence="3">dTTPase/UTPase</shortName>
        <ecNumber evidence="3">3.6.1.9</ecNumber>
    </recommendedName>
    <alternativeName>
        <fullName evidence="3">Nucleoside triphosphate pyrophosphatase</fullName>
    </alternativeName>
    <alternativeName>
        <fullName evidence="3">Nucleotide pyrophosphatase</fullName>
        <shortName evidence="3">Nucleotide PPase</shortName>
    </alternativeName>
</protein>
<proteinExistence type="inferred from homology"/>
<dbReference type="InterPro" id="IPR003697">
    <property type="entry name" value="Maf-like"/>
</dbReference>
<feature type="site" description="Important for substrate specificity" evidence="3">
    <location>
        <position position="11"/>
    </location>
</feature>
<comment type="catalytic activity">
    <reaction evidence="3">
        <text>UTP + H2O = UMP + diphosphate + H(+)</text>
        <dbReference type="Rhea" id="RHEA:29395"/>
        <dbReference type="ChEBI" id="CHEBI:15377"/>
        <dbReference type="ChEBI" id="CHEBI:15378"/>
        <dbReference type="ChEBI" id="CHEBI:33019"/>
        <dbReference type="ChEBI" id="CHEBI:46398"/>
        <dbReference type="ChEBI" id="CHEBI:57865"/>
        <dbReference type="EC" id="3.6.1.9"/>
    </reaction>
</comment>
<dbReference type="PANTHER" id="PTHR43213">
    <property type="entry name" value="BIFUNCTIONAL DTTP/UTP PYROPHOSPHATASE/METHYLTRANSFERASE PROTEIN-RELATED"/>
    <property type="match status" value="1"/>
</dbReference>
<dbReference type="Proteomes" id="UP000824025">
    <property type="component" value="Unassembled WGS sequence"/>
</dbReference>
<name>A0A9D2D7W7_9FIRM</name>
<dbReference type="PANTHER" id="PTHR43213:SF5">
    <property type="entry name" value="BIFUNCTIONAL DTTP_UTP PYROPHOSPHATASE_METHYLTRANSFERASE PROTEIN-RELATED"/>
    <property type="match status" value="1"/>
</dbReference>
<dbReference type="Pfam" id="PF02545">
    <property type="entry name" value="Maf"/>
    <property type="match status" value="1"/>
</dbReference>
<comment type="subcellular location">
    <subcellularLocation>
        <location evidence="3">Cytoplasm</location>
    </subcellularLocation>
</comment>
<gene>
    <name evidence="4" type="primary">maf</name>
    <name evidence="4" type="ORF">H9726_06220</name>
</gene>